<comment type="caution">
    <text evidence="2">The sequence shown here is derived from an EMBL/GenBank/DDBJ whole genome shotgun (WGS) entry which is preliminary data.</text>
</comment>
<evidence type="ECO:0000313" key="2">
    <source>
        <dbReference type="EMBL" id="GBP69244.1"/>
    </source>
</evidence>
<proteinExistence type="predicted"/>
<accession>A0A4C1Y2P4</accession>
<dbReference type="PANTHER" id="PTHR33332">
    <property type="entry name" value="REVERSE TRANSCRIPTASE DOMAIN-CONTAINING PROTEIN"/>
    <property type="match status" value="1"/>
</dbReference>
<feature type="region of interest" description="Disordered" evidence="1">
    <location>
        <begin position="205"/>
        <end position="226"/>
    </location>
</feature>
<evidence type="ECO:0000313" key="3">
    <source>
        <dbReference type="Proteomes" id="UP000299102"/>
    </source>
</evidence>
<dbReference type="STRING" id="151549.A0A4C1Y2P4"/>
<dbReference type="EMBL" id="BGZK01001034">
    <property type="protein sequence ID" value="GBP69244.1"/>
    <property type="molecule type" value="Genomic_DNA"/>
</dbReference>
<dbReference type="OrthoDB" id="6614157at2759"/>
<keyword evidence="2" id="KW-0695">RNA-directed DNA polymerase</keyword>
<name>A0A4C1Y2P4_EUMVA</name>
<keyword evidence="2" id="KW-0808">Transferase</keyword>
<keyword evidence="2" id="KW-0548">Nucleotidyltransferase</keyword>
<sequence length="279" mass="31809">MERCRYHRHSKTGKPRDLPASYRPISLLSSLGVQLALFADDTTLFLRSDSLNHIIPRLQRAIDELTQWFQLWRIEVNSEKSAAIYFDFSNIKRTLAVPYNAPTLRISNAPIPWQHYKYLGITLDKHLHFRDHIQRVRKLAIFYMSRLSGMIGRKSKMSLLNKRTLYTMCIRPVMTYACPVFAHARLTPRPSAAASYEAPPENHFLRRPRNALSDPPDDLTAESTVNGYNSRGAFRTPASLKVPTRVVNLRDSLCRGDPNGSPVGESRADGICMSIGRVR</sequence>
<dbReference type="AlphaFoldDB" id="A0A4C1Y2P4"/>
<dbReference type="Proteomes" id="UP000299102">
    <property type="component" value="Unassembled WGS sequence"/>
</dbReference>
<dbReference type="GO" id="GO:0003964">
    <property type="term" value="F:RNA-directed DNA polymerase activity"/>
    <property type="evidence" value="ECO:0007669"/>
    <property type="project" value="UniProtKB-KW"/>
</dbReference>
<organism evidence="2 3">
    <name type="scientific">Eumeta variegata</name>
    <name type="common">Bagworm moth</name>
    <name type="synonym">Eumeta japonica</name>
    <dbReference type="NCBI Taxonomy" id="151549"/>
    <lineage>
        <taxon>Eukaryota</taxon>
        <taxon>Metazoa</taxon>
        <taxon>Ecdysozoa</taxon>
        <taxon>Arthropoda</taxon>
        <taxon>Hexapoda</taxon>
        <taxon>Insecta</taxon>
        <taxon>Pterygota</taxon>
        <taxon>Neoptera</taxon>
        <taxon>Endopterygota</taxon>
        <taxon>Lepidoptera</taxon>
        <taxon>Glossata</taxon>
        <taxon>Ditrysia</taxon>
        <taxon>Tineoidea</taxon>
        <taxon>Psychidae</taxon>
        <taxon>Oiketicinae</taxon>
        <taxon>Eumeta</taxon>
    </lineage>
</organism>
<gene>
    <name evidence="2" type="primary">pol</name>
    <name evidence="2" type="ORF">EVAR_96758_1</name>
</gene>
<keyword evidence="3" id="KW-1185">Reference proteome</keyword>
<evidence type="ECO:0000256" key="1">
    <source>
        <dbReference type="SAM" id="MobiDB-lite"/>
    </source>
</evidence>
<protein>
    <submittedName>
        <fullName evidence="2">RNA-directed DNA polymerase from mobile element jockey</fullName>
    </submittedName>
</protein>
<reference evidence="2 3" key="1">
    <citation type="journal article" date="2019" name="Commun. Biol.">
        <title>The bagworm genome reveals a unique fibroin gene that provides high tensile strength.</title>
        <authorList>
            <person name="Kono N."/>
            <person name="Nakamura H."/>
            <person name="Ohtoshi R."/>
            <person name="Tomita M."/>
            <person name="Numata K."/>
            <person name="Arakawa K."/>
        </authorList>
    </citation>
    <scope>NUCLEOTIDE SEQUENCE [LARGE SCALE GENOMIC DNA]</scope>
</reference>